<dbReference type="AlphaFoldDB" id="A0AAE0S2R7"/>
<organism evidence="1 2">
    <name type="scientific">Potamilus streckersoni</name>
    <dbReference type="NCBI Taxonomy" id="2493646"/>
    <lineage>
        <taxon>Eukaryota</taxon>
        <taxon>Metazoa</taxon>
        <taxon>Spiralia</taxon>
        <taxon>Lophotrochozoa</taxon>
        <taxon>Mollusca</taxon>
        <taxon>Bivalvia</taxon>
        <taxon>Autobranchia</taxon>
        <taxon>Heteroconchia</taxon>
        <taxon>Palaeoheterodonta</taxon>
        <taxon>Unionida</taxon>
        <taxon>Unionoidea</taxon>
        <taxon>Unionidae</taxon>
        <taxon>Ambleminae</taxon>
        <taxon>Lampsilini</taxon>
        <taxon>Potamilus</taxon>
    </lineage>
</organism>
<accession>A0AAE0S2R7</accession>
<comment type="caution">
    <text evidence="1">The sequence shown here is derived from an EMBL/GenBank/DDBJ whole genome shotgun (WGS) entry which is preliminary data.</text>
</comment>
<name>A0AAE0S2R7_9BIVA</name>
<protein>
    <submittedName>
        <fullName evidence="1">Uncharacterized protein</fullName>
    </submittedName>
</protein>
<keyword evidence="2" id="KW-1185">Reference proteome</keyword>
<reference evidence="1" key="3">
    <citation type="submission" date="2023-05" db="EMBL/GenBank/DDBJ databases">
        <authorList>
            <person name="Smith C.H."/>
        </authorList>
    </citation>
    <scope>NUCLEOTIDE SEQUENCE</scope>
    <source>
        <strain evidence="1">CHS0354</strain>
        <tissue evidence="1">Mantle</tissue>
    </source>
</reference>
<proteinExistence type="predicted"/>
<sequence>MTPLPQSLPVKIKTVIGTVINAGETLKQTEIDARADKEMQLINNTKIKLNGETFPVEGMLVFPDGEEIGVIISFNNNSHIYSKIPQAQFKKSKSFRAEAGYMIGNIFDDAMHPNRYLQTGILILPIREILKMSLKGRLPVNLSLKKIKTKRMILQADINNAVAGAGTSTLTVKGTEAHINGLLGMRGYVQIRELIKKHPEVKTVVLGRVDGSINDAANMHTGRILRQAGLNTKVLSDSLIASGGVDLFTAGKERIVEKGAKIGVHSWCCVSDLTAGELPKDHPGHQFQLEYFTMTLGPTDGPAFYFYTLEAAPFDDVHWMSDAEIKKWKVSTQFIEK</sequence>
<reference evidence="1" key="1">
    <citation type="journal article" date="2021" name="Genome Biol. Evol.">
        <title>A High-Quality Reference Genome for a Parasitic Bivalve with Doubly Uniparental Inheritance (Bivalvia: Unionida).</title>
        <authorList>
            <person name="Smith C.H."/>
        </authorList>
    </citation>
    <scope>NUCLEOTIDE SEQUENCE</scope>
    <source>
        <strain evidence="1">CHS0354</strain>
    </source>
</reference>
<dbReference type="Proteomes" id="UP001195483">
    <property type="component" value="Unassembled WGS sequence"/>
</dbReference>
<gene>
    <name evidence="1" type="ORF">CHS0354_035312</name>
</gene>
<evidence type="ECO:0000313" key="2">
    <source>
        <dbReference type="Proteomes" id="UP001195483"/>
    </source>
</evidence>
<reference evidence="1" key="2">
    <citation type="journal article" date="2021" name="Genome Biol. Evol.">
        <title>Developing a high-quality reference genome for a parasitic bivalve with doubly uniparental inheritance (Bivalvia: Unionida).</title>
        <authorList>
            <person name="Smith C.H."/>
        </authorList>
    </citation>
    <scope>NUCLEOTIDE SEQUENCE</scope>
    <source>
        <strain evidence="1">CHS0354</strain>
        <tissue evidence="1">Mantle</tissue>
    </source>
</reference>
<dbReference type="EMBL" id="JAEAOA010002069">
    <property type="protein sequence ID" value="KAK3584231.1"/>
    <property type="molecule type" value="Genomic_DNA"/>
</dbReference>
<evidence type="ECO:0000313" key="1">
    <source>
        <dbReference type="EMBL" id="KAK3584231.1"/>
    </source>
</evidence>